<evidence type="ECO:0000313" key="12">
    <source>
        <dbReference type="Proteomes" id="UP000076761"/>
    </source>
</evidence>
<proteinExistence type="predicted"/>
<feature type="compositionally biased region" description="Basic residues" evidence="9">
    <location>
        <begin position="637"/>
        <end position="647"/>
    </location>
</feature>
<dbReference type="AlphaFoldDB" id="A0A165TKU2"/>
<feature type="compositionally biased region" description="Low complexity" evidence="9">
    <location>
        <begin position="61"/>
        <end position="75"/>
    </location>
</feature>
<dbReference type="Proteomes" id="UP000076761">
    <property type="component" value="Unassembled WGS sequence"/>
</dbReference>
<feature type="binding site" evidence="7">
    <location>
        <position position="408"/>
    </location>
    <ligand>
        <name>ATP</name>
        <dbReference type="ChEBI" id="CHEBI:30616"/>
    </ligand>
</feature>
<reference evidence="11 12" key="1">
    <citation type="journal article" date="2016" name="Mol. Biol. Evol.">
        <title>Comparative Genomics of Early-Diverging Mushroom-Forming Fungi Provides Insights into the Origins of Lignocellulose Decay Capabilities.</title>
        <authorList>
            <person name="Nagy L.G."/>
            <person name="Riley R."/>
            <person name="Tritt A."/>
            <person name="Adam C."/>
            <person name="Daum C."/>
            <person name="Floudas D."/>
            <person name="Sun H."/>
            <person name="Yadav J.S."/>
            <person name="Pangilinan J."/>
            <person name="Larsson K.H."/>
            <person name="Matsuura K."/>
            <person name="Barry K."/>
            <person name="Labutti K."/>
            <person name="Kuo R."/>
            <person name="Ohm R.A."/>
            <person name="Bhattacharya S.S."/>
            <person name="Shirouzu T."/>
            <person name="Yoshinaga Y."/>
            <person name="Martin F.M."/>
            <person name="Grigoriev I.V."/>
            <person name="Hibbett D.S."/>
        </authorList>
    </citation>
    <scope>NUCLEOTIDE SEQUENCE [LARGE SCALE GENOMIC DNA]</scope>
    <source>
        <strain evidence="11 12">HHB14362 ss-1</strain>
    </source>
</reference>
<protein>
    <submittedName>
        <fullName evidence="11">Pkinase-domain-containing protein</fullName>
    </submittedName>
</protein>
<feature type="compositionally biased region" description="Polar residues" evidence="9">
    <location>
        <begin position="817"/>
        <end position="839"/>
    </location>
</feature>
<feature type="region of interest" description="Disordered" evidence="9">
    <location>
        <begin position="303"/>
        <end position="341"/>
    </location>
</feature>
<gene>
    <name evidence="11" type="ORF">NEOLEDRAFT_1062320</name>
</gene>
<dbReference type="EMBL" id="KV425565">
    <property type="protein sequence ID" value="KZT26815.1"/>
    <property type="molecule type" value="Genomic_DNA"/>
</dbReference>
<evidence type="ECO:0000256" key="8">
    <source>
        <dbReference type="PIRSR" id="PIRSR630616-3"/>
    </source>
</evidence>
<feature type="binding site" evidence="7">
    <location>
        <begin position="381"/>
        <end position="382"/>
    </location>
    <ligand>
        <name>ATP</name>
        <dbReference type="ChEBI" id="CHEBI:30616"/>
    </ligand>
</feature>
<feature type="compositionally biased region" description="Low complexity" evidence="9">
    <location>
        <begin position="891"/>
        <end position="907"/>
    </location>
</feature>
<dbReference type="SMART" id="SM00220">
    <property type="entry name" value="S_TKc"/>
    <property type="match status" value="1"/>
</dbReference>
<evidence type="ECO:0000256" key="2">
    <source>
        <dbReference type="ARBA" id="ARBA00022679"/>
    </source>
</evidence>
<feature type="compositionally biased region" description="Polar residues" evidence="9">
    <location>
        <begin position="992"/>
        <end position="1006"/>
    </location>
</feature>
<dbReference type="InterPro" id="IPR008271">
    <property type="entry name" value="Ser/Thr_kinase_AS"/>
</dbReference>
<dbReference type="PROSITE" id="PS50011">
    <property type="entry name" value="PROTEIN_KINASE_DOM"/>
    <property type="match status" value="1"/>
</dbReference>
<dbReference type="STRING" id="1314782.A0A165TKU2"/>
<feature type="compositionally biased region" description="Acidic residues" evidence="9">
    <location>
        <begin position="611"/>
        <end position="626"/>
    </location>
</feature>
<organism evidence="11 12">
    <name type="scientific">Neolentinus lepideus HHB14362 ss-1</name>
    <dbReference type="NCBI Taxonomy" id="1314782"/>
    <lineage>
        <taxon>Eukaryota</taxon>
        <taxon>Fungi</taxon>
        <taxon>Dikarya</taxon>
        <taxon>Basidiomycota</taxon>
        <taxon>Agaricomycotina</taxon>
        <taxon>Agaricomycetes</taxon>
        <taxon>Gloeophyllales</taxon>
        <taxon>Gloeophyllaceae</taxon>
        <taxon>Neolentinus</taxon>
    </lineage>
</organism>
<keyword evidence="2" id="KW-0808">Transferase</keyword>
<evidence type="ECO:0000256" key="1">
    <source>
        <dbReference type="ARBA" id="ARBA00022527"/>
    </source>
</evidence>
<evidence type="ECO:0000313" key="11">
    <source>
        <dbReference type="EMBL" id="KZT26815.1"/>
    </source>
</evidence>
<accession>A0A165TKU2</accession>
<dbReference type="Gene3D" id="3.30.200.20">
    <property type="entry name" value="Phosphorylase Kinase, domain 1"/>
    <property type="match status" value="1"/>
</dbReference>
<dbReference type="InterPro" id="IPR011009">
    <property type="entry name" value="Kinase-like_dom_sf"/>
</dbReference>
<evidence type="ECO:0000256" key="6">
    <source>
        <dbReference type="PIRSR" id="PIRSR630616-1"/>
    </source>
</evidence>
<keyword evidence="3 7" id="KW-0547">Nucleotide-binding</keyword>
<feature type="cross-link" description="Glycyl lysine isopeptide (Lys-Gly) (interchain with G-Cter in SUMO2)" evidence="8">
    <location>
        <position position="379"/>
    </location>
</feature>
<feature type="compositionally biased region" description="Low complexity" evidence="9">
    <location>
        <begin position="849"/>
        <end position="884"/>
    </location>
</feature>
<feature type="active site" description="Proton acceptor" evidence="6">
    <location>
        <position position="377"/>
    </location>
</feature>
<dbReference type="GO" id="GO:0004674">
    <property type="term" value="F:protein serine/threonine kinase activity"/>
    <property type="evidence" value="ECO:0007669"/>
    <property type="project" value="UniProtKB-KW"/>
</dbReference>
<keyword evidence="1" id="KW-0723">Serine/threonine-protein kinase</keyword>
<sequence length="1043" mass="112454">MGVFQRSAIRRLPSSSASSYDNHSSQSIPTTSAFACLPHPHAIPLSISTASNVSSIPRHAPASCISPSPKSSFPSSPSPQVPKYVPRSPYLSSPRQTSSPVPRNVDSPRPPARRFSSASSSGVQDILYPGDCIGEGLQLDGETVRLVPIDASANVPSTAPPTDVQEPLREFEVVRRLGTGSYAVVYLVKEVLSRSVPSDSGHGHVSAVGAMELDDGFSAKSLGRVSVEYGQEFAVKCLSKANLDEEALEAQMTEVTIHQSLPPHPNIVTLHRTLETDSYLLLLLEFVPGEDLFYFLEQSRDHYSPQPPSTPSTPPLTPTSEGGPSPSPPTPPTPGLLASHNPTTLLSRTRLKLVASMFAQMCEAVAAIHDVGVFHRDIKPENFLVTDGWADKESGKERERKVIVKLTDFGLSTRDWESSDMDCGSAPYMSFECRNNVAPTYLPRGSDVWSLGIVLINMLYHFNPWTDTTEGVCSSFTLFRQHPVPFLLGRFPGMTEPVAKYLAENVFCILDDSQDDTKRVSARAFGKWARDLPALFGIDGESSGHRRVVSVSSVQGHPISSVPCSRRPSSRQASRQASLSRATGTLGSRQPSLGPALEEEERPEVMRLEETVPEVLEEEAEMESAEVETASRSTSTTKRRKRGRKGKGMGVASPLATNAPSVVGVVSGVEEENRTSEMLASASQALARELSRTSRSSSFVSSFNSPTDSYASTPAVPAVSAVSKKASKWKLGFGRTTSTASSTDRAVEMETASSYGNGKVMSATASNVTSLIMGLEAPPVHHSAPADRQEPWSRGRQNRIKDSTPVLSTPQPPVRNEGNSATWGPASSSSVNIERWSSNVEKRGVSPTSTRSGRQVASSSSSMASSNWRSSMISTSSAGMSTSAFTRYSNGSRVSVSTVATSVSSGSWRNPAPKPQGPPVGRSPYGQDRPRDIPPNVKFMTGMPWELHELPRQLHPKPVGDIFGQPPVRKARTRKPNPNLDTISERPGHQKSPLSQRQDASTSTTDLHGDASPGDEEFHEGSPKKVQKGQINALAKMLSALRR</sequence>
<feature type="domain" description="Protein kinase" evidence="10">
    <location>
        <begin position="171"/>
        <end position="535"/>
    </location>
</feature>
<dbReference type="InterPro" id="IPR030616">
    <property type="entry name" value="Aur-like"/>
</dbReference>
<keyword evidence="12" id="KW-1185">Reference proteome</keyword>
<feature type="compositionally biased region" description="Polar residues" evidence="9">
    <location>
        <begin position="90"/>
        <end position="101"/>
    </location>
</feature>
<evidence type="ECO:0000256" key="5">
    <source>
        <dbReference type="ARBA" id="ARBA00022840"/>
    </source>
</evidence>
<feature type="compositionally biased region" description="Pro residues" evidence="9">
    <location>
        <begin position="305"/>
        <end position="317"/>
    </location>
</feature>
<feature type="region of interest" description="Disordered" evidence="9">
    <location>
        <begin position="549"/>
        <end position="655"/>
    </location>
</feature>
<dbReference type="PANTHER" id="PTHR24350">
    <property type="entry name" value="SERINE/THREONINE-PROTEIN KINASE IAL-RELATED"/>
    <property type="match status" value="1"/>
</dbReference>
<dbReference type="OrthoDB" id="541276at2759"/>
<feature type="region of interest" description="Disordered" evidence="9">
    <location>
        <begin position="779"/>
        <end position="1031"/>
    </location>
</feature>
<feature type="compositionally biased region" description="Low complexity" evidence="9">
    <location>
        <begin position="627"/>
        <end position="636"/>
    </location>
</feature>
<dbReference type="Pfam" id="PF00069">
    <property type="entry name" value="Pkinase"/>
    <property type="match status" value="2"/>
</dbReference>
<feature type="compositionally biased region" description="Low complexity" evidence="9">
    <location>
        <begin position="549"/>
        <end position="582"/>
    </location>
</feature>
<feature type="region of interest" description="Disordered" evidence="9">
    <location>
        <begin position="58"/>
        <end position="121"/>
    </location>
</feature>
<evidence type="ECO:0000259" key="10">
    <source>
        <dbReference type="PROSITE" id="PS50011"/>
    </source>
</evidence>
<feature type="region of interest" description="Disordered" evidence="9">
    <location>
        <begin position="1"/>
        <end position="24"/>
    </location>
</feature>
<dbReference type="InParanoid" id="A0A165TKU2"/>
<keyword evidence="4 11" id="KW-0418">Kinase</keyword>
<evidence type="ECO:0000256" key="9">
    <source>
        <dbReference type="SAM" id="MobiDB-lite"/>
    </source>
</evidence>
<evidence type="ECO:0000256" key="4">
    <source>
        <dbReference type="ARBA" id="ARBA00022777"/>
    </source>
</evidence>
<dbReference type="Gene3D" id="1.10.510.10">
    <property type="entry name" value="Transferase(Phosphotransferase) domain 1"/>
    <property type="match status" value="1"/>
</dbReference>
<keyword evidence="5 7" id="KW-0067">ATP-binding</keyword>
<evidence type="ECO:0000256" key="3">
    <source>
        <dbReference type="ARBA" id="ARBA00022741"/>
    </source>
</evidence>
<dbReference type="PROSITE" id="PS00108">
    <property type="entry name" value="PROTEIN_KINASE_ST"/>
    <property type="match status" value="1"/>
</dbReference>
<dbReference type="GO" id="GO:0005524">
    <property type="term" value="F:ATP binding"/>
    <property type="evidence" value="ECO:0007669"/>
    <property type="project" value="UniProtKB-KW"/>
</dbReference>
<feature type="compositionally biased region" description="Pro residues" evidence="9">
    <location>
        <begin position="325"/>
        <end position="334"/>
    </location>
</feature>
<dbReference type="InterPro" id="IPR000719">
    <property type="entry name" value="Prot_kinase_dom"/>
</dbReference>
<feature type="compositionally biased region" description="Basic and acidic residues" evidence="9">
    <location>
        <begin position="784"/>
        <end position="793"/>
    </location>
</feature>
<name>A0A165TKU2_9AGAM</name>
<evidence type="ECO:0000256" key="7">
    <source>
        <dbReference type="PIRSR" id="PIRSR630616-2"/>
    </source>
</evidence>
<feature type="compositionally biased region" description="Low complexity" evidence="9">
    <location>
        <begin position="14"/>
        <end position="24"/>
    </location>
</feature>
<dbReference type="SUPFAM" id="SSF56112">
    <property type="entry name" value="Protein kinase-like (PK-like)"/>
    <property type="match status" value="1"/>
</dbReference>